<keyword evidence="3" id="KW-1185">Reference proteome</keyword>
<name>A0A1Y6D2K4_9GAMM</name>
<proteinExistence type="predicted"/>
<dbReference type="STRING" id="1760988.SAMN02949497_1915"/>
<organism evidence="2 3">
    <name type="scientific">Methylomagnum ishizawai</name>
    <dbReference type="NCBI Taxonomy" id="1760988"/>
    <lineage>
        <taxon>Bacteria</taxon>
        <taxon>Pseudomonadati</taxon>
        <taxon>Pseudomonadota</taxon>
        <taxon>Gammaproteobacteria</taxon>
        <taxon>Methylococcales</taxon>
        <taxon>Methylococcaceae</taxon>
        <taxon>Methylomagnum</taxon>
    </lineage>
</organism>
<accession>A0A1Y6D2K4</accession>
<dbReference type="Proteomes" id="UP000192923">
    <property type="component" value="Unassembled WGS sequence"/>
</dbReference>
<sequence length="160" mass="17623">MVGSATGNEGMRQGNPIQKTVTPIVALDVVEATLKLWGEYAASGAAADAELRGYPRRSAHVPRPPRSGRCGHDPDRAAAAQVRTLAGLVEEILPQIEPRLRVILRQRYQLRMPCRTGREDVRLVGAGGGRMGEREYQSLRKLAVERVGQLLGHRLRQSIR</sequence>
<dbReference type="EMBL" id="FXAM01000001">
    <property type="protein sequence ID" value="SMF94594.1"/>
    <property type="molecule type" value="Genomic_DNA"/>
</dbReference>
<evidence type="ECO:0000313" key="2">
    <source>
        <dbReference type="EMBL" id="SMF94594.1"/>
    </source>
</evidence>
<evidence type="ECO:0000313" key="3">
    <source>
        <dbReference type="Proteomes" id="UP000192923"/>
    </source>
</evidence>
<feature type="region of interest" description="Disordered" evidence="1">
    <location>
        <begin position="55"/>
        <end position="74"/>
    </location>
</feature>
<reference evidence="2 3" key="1">
    <citation type="submission" date="2016-12" db="EMBL/GenBank/DDBJ databases">
        <authorList>
            <person name="Song W.-J."/>
            <person name="Kurnit D.M."/>
        </authorList>
    </citation>
    <scope>NUCLEOTIDE SEQUENCE [LARGE SCALE GENOMIC DNA]</scope>
    <source>
        <strain evidence="2 3">175</strain>
    </source>
</reference>
<protein>
    <submittedName>
        <fullName evidence="2">Uncharacterized protein</fullName>
    </submittedName>
</protein>
<gene>
    <name evidence="2" type="ORF">SAMN02949497_1915</name>
</gene>
<dbReference type="AlphaFoldDB" id="A0A1Y6D2K4"/>
<evidence type="ECO:0000256" key="1">
    <source>
        <dbReference type="SAM" id="MobiDB-lite"/>
    </source>
</evidence>